<sequence>MFDHMFNMIVESAEVALAQEEYRKALEGLRAQVLTTPEEGTPEEQETWAEEWHTRVQRLTASLASDTLRGIGLNVPAEDKAVFIQMHSVCATWRAEAVQRAEEEKQRVAREREEEAAEAEARVREAVRVRQEEMARERERAAEEVGMDKEDKENEEAGDEGASAAMVVSPVATPTKKAKMHNPRLTVVVLPCKRQFTEAFHKGGKDFEPKDPLEGDEVTEATAREESKGRPQRVAGDLVQRGVEWCEACVDKRRKACWGEDRRVCRRCQMKQVGCSKSTKALREREMSEHSGVSKGKAKAKAIDRPGELEQGVSGPSTASTSAHPWPYPVPMTSISRDMVEADLLPEDGRSMITNQKLNTLVQILGRLTTQGSFIEAQVQNLKARAMDLNVEVRDVQETHGKYFHQLEYAATQLGAVLREAKEFPVKDEEESGWEDSE</sequence>
<dbReference type="HOGENOM" id="CLU_046884_1_0_1"/>
<feature type="compositionally biased region" description="Basic and acidic residues" evidence="1">
    <location>
        <begin position="203"/>
        <end position="213"/>
    </location>
</feature>
<reference evidence="3" key="2">
    <citation type="submission" date="2015-01" db="EMBL/GenBank/DDBJ databases">
        <title>Evolutionary Origins and Diversification of the Mycorrhizal Mutualists.</title>
        <authorList>
            <consortium name="DOE Joint Genome Institute"/>
            <consortium name="Mycorrhizal Genomics Consortium"/>
            <person name="Kohler A."/>
            <person name="Kuo A."/>
            <person name="Nagy L.G."/>
            <person name="Floudas D."/>
            <person name="Copeland A."/>
            <person name="Barry K.W."/>
            <person name="Cichocki N."/>
            <person name="Veneault-Fourrey C."/>
            <person name="LaButti K."/>
            <person name="Lindquist E.A."/>
            <person name="Lipzen A."/>
            <person name="Lundell T."/>
            <person name="Morin E."/>
            <person name="Murat C."/>
            <person name="Riley R."/>
            <person name="Ohm R."/>
            <person name="Sun H."/>
            <person name="Tunlid A."/>
            <person name="Henrissat B."/>
            <person name="Grigoriev I.V."/>
            <person name="Hibbett D.S."/>
            <person name="Martin F."/>
        </authorList>
    </citation>
    <scope>NUCLEOTIDE SEQUENCE [LARGE SCALE GENOMIC DNA]</scope>
    <source>
        <strain evidence="3">ATCC 200175</strain>
    </source>
</reference>
<dbReference type="EMBL" id="KN819525">
    <property type="protein sequence ID" value="KIJ08979.1"/>
    <property type="molecule type" value="Genomic_DNA"/>
</dbReference>
<protein>
    <submittedName>
        <fullName evidence="2">Uncharacterized protein</fullName>
    </submittedName>
</protein>
<feature type="region of interest" description="Disordered" evidence="1">
    <location>
        <begin position="281"/>
        <end position="326"/>
    </location>
</feature>
<evidence type="ECO:0000256" key="1">
    <source>
        <dbReference type="SAM" id="MobiDB-lite"/>
    </source>
</evidence>
<keyword evidence="3" id="KW-1185">Reference proteome</keyword>
<evidence type="ECO:0000313" key="3">
    <source>
        <dbReference type="Proteomes" id="UP000053647"/>
    </source>
</evidence>
<reference evidence="2 3" key="1">
    <citation type="submission" date="2014-06" db="EMBL/GenBank/DDBJ databases">
        <authorList>
            <consortium name="DOE Joint Genome Institute"/>
            <person name="Kuo A."/>
            <person name="Kohler A."/>
            <person name="Nagy L.G."/>
            <person name="Floudas D."/>
            <person name="Copeland A."/>
            <person name="Barry K.W."/>
            <person name="Cichocki N."/>
            <person name="Veneault-Fourrey C."/>
            <person name="LaButti K."/>
            <person name="Lindquist E.A."/>
            <person name="Lipzen A."/>
            <person name="Lundell T."/>
            <person name="Morin E."/>
            <person name="Murat C."/>
            <person name="Sun H."/>
            <person name="Tunlid A."/>
            <person name="Henrissat B."/>
            <person name="Grigoriev I.V."/>
            <person name="Hibbett D.S."/>
            <person name="Martin F."/>
            <person name="Nordberg H.P."/>
            <person name="Cantor M.N."/>
            <person name="Hua S.X."/>
        </authorList>
    </citation>
    <scope>NUCLEOTIDE SEQUENCE [LARGE SCALE GENOMIC DNA]</scope>
    <source>
        <strain evidence="2 3">ATCC 200175</strain>
    </source>
</reference>
<accession>A0A0C9SPH0</accession>
<feature type="region of interest" description="Disordered" evidence="1">
    <location>
        <begin position="135"/>
        <end position="163"/>
    </location>
</feature>
<evidence type="ECO:0000313" key="2">
    <source>
        <dbReference type="EMBL" id="KIJ08979.1"/>
    </source>
</evidence>
<feature type="compositionally biased region" description="Basic and acidic residues" evidence="1">
    <location>
        <begin position="135"/>
        <end position="152"/>
    </location>
</feature>
<dbReference type="Proteomes" id="UP000053647">
    <property type="component" value="Unassembled WGS sequence"/>
</dbReference>
<feature type="compositionally biased region" description="Polar residues" evidence="1">
    <location>
        <begin position="314"/>
        <end position="323"/>
    </location>
</feature>
<gene>
    <name evidence="2" type="ORF">PAXINDRAFT_17919</name>
</gene>
<feature type="region of interest" description="Disordered" evidence="1">
    <location>
        <begin position="203"/>
        <end position="235"/>
    </location>
</feature>
<proteinExistence type="predicted"/>
<organism evidence="2 3">
    <name type="scientific">Paxillus involutus ATCC 200175</name>
    <dbReference type="NCBI Taxonomy" id="664439"/>
    <lineage>
        <taxon>Eukaryota</taxon>
        <taxon>Fungi</taxon>
        <taxon>Dikarya</taxon>
        <taxon>Basidiomycota</taxon>
        <taxon>Agaricomycotina</taxon>
        <taxon>Agaricomycetes</taxon>
        <taxon>Agaricomycetidae</taxon>
        <taxon>Boletales</taxon>
        <taxon>Paxilineae</taxon>
        <taxon>Paxillaceae</taxon>
        <taxon>Paxillus</taxon>
    </lineage>
</organism>
<dbReference type="AlphaFoldDB" id="A0A0C9SPH0"/>
<name>A0A0C9SPH0_PAXIN</name>